<dbReference type="Gramene" id="OPUNC03G36280.1">
    <property type="protein sequence ID" value="OPUNC03G36280.1"/>
    <property type="gene ID" value="OPUNC03G36280"/>
</dbReference>
<organism evidence="2">
    <name type="scientific">Oryza punctata</name>
    <name type="common">Red rice</name>
    <dbReference type="NCBI Taxonomy" id="4537"/>
    <lineage>
        <taxon>Eukaryota</taxon>
        <taxon>Viridiplantae</taxon>
        <taxon>Streptophyta</taxon>
        <taxon>Embryophyta</taxon>
        <taxon>Tracheophyta</taxon>
        <taxon>Spermatophyta</taxon>
        <taxon>Magnoliopsida</taxon>
        <taxon>Liliopsida</taxon>
        <taxon>Poales</taxon>
        <taxon>Poaceae</taxon>
        <taxon>BOP clade</taxon>
        <taxon>Oryzoideae</taxon>
        <taxon>Oryzeae</taxon>
        <taxon>Oryzinae</taxon>
        <taxon>Oryza</taxon>
    </lineage>
</organism>
<feature type="region of interest" description="Disordered" evidence="1">
    <location>
        <begin position="146"/>
        <end position="201"/>
    </location>
</feature>
<dbReference type="Proteomes" id="UP000026962">
    <property type="component" value="Chromosome 3"/>
</dbReference>
<dbReference type="AlphaFoldDB" id="A0A0E0KKU9"/>
<protein>
    <submittedName>
        <fullName evidence="2">Uncharacterized protein</fullName>
    </submittedName>
</protein>
<reference evidence="2" key="2">
    <citation type="submission" date="2018-05" db="EMBL/GenBank/DDBJ databases">
        <title>OpunRS2 (Oryza punctata Reference Sequence Version 2).</title>
        <authorList>
            <person name="Zhang J."/>
            <person name="Kudrna D."/>
            <person name="Lee S."/>
            <person name="Talag J."/>
            <person name="Welchert J."/>
            <person name="Wing R.A."/>
        </authorList>
    </citation>
    <scope>NUCLEOTIDE SEQUENCE [LARGE SCALE GENOMIC DNA]</scope>
</reference>
<evidence type="ECO:0000313" key="3">
    <source>
        <dbReference type="Proteomes" id="UP000026962"/>
    </source>
</evidence>
<name>A0A0E0KKU9_ORYPU</name>
<evidence type="ECO:0000313" key="2">
    <source>
        <dbReference type="EnsemblPlants" id="OPUNC03G36280.1"/>
    </source>
</evidence>
<dbReference type="EnsemblPlants" id="OPUNC03G36280.1">
    <property type="protein sequence ID" value="OPUNC03G36280.1"/>
    <property type="gene ID" value="OPUNC03G36280"/>
</dbReference>
<reference evidence="2" key="1">
    <citation type="submission" date="2015-04" db="UniProtKB">
        <authorList>
            <consortium name="EnsemblPlants"/>
        </authorList>
    </citation>
    <scope>IDENTIFICATION</scope>
</reference>
<proteinExistence type="predicted"/>
<dbReference type="HOGENOM" id="CLU_1017009_0_0_1"/>
<keyword evidence="3" id="KW-1185">Reference proteome</keyword>
<accession>A0A0E0KKU9</accession>
<sequence>MEGWLGAPICRRGLANLPLTTQLNWPDWLSLYSLTPSPSPLPPSPVLHTLFTSMLASPSQSPTRQKKGIGVGNQLEWEWAKLDLELVTEVMGGVSRRRVSPTSSLPVGSAVVDQCHNGPRWILHDDRCEVIALNCKSTYQVATGVAIRPSPAQHKTTDREAASEPSRSPSRATYRTNVAMRARDRRPHHPTRRDGRNATGVLPQLAGDAHSIRCNASSRGLEDAKPNRRASEIPIERKKRRTAEHMHAVRLEGHVYWWVDYWPYPRSHSRLSPR</sequence>
<evidence type="ECO:0000256" key="1">
    <source>
        <dbReference type="SAM" id="MobiDB-lite"/>
    </source>
</evidence>
<feature type="compositionally biased region" description="Low complexity" evidence="1">
    <location>
        <begin position="163"/>
        <end position="172"/>
    </location>
</feature>